<reference evidence="2 3" key="1">
    <citation type="submission" date="2019-05" db="EMBL/GenBank/DDBJ databases">
        <title>Another draft genome of Portunus trituberculatus and its Hox gene families provides insights of decapod evolution.</title>
        <authorList>
            <person name="Jeong J.-H."/>
            <person name="Song I."/>
            <person name="Kim S."/>
            <person name="Choi T."/>
            <person name="Kim D."/>
            <person name="Ryu S."/>
            <person name="Kim W."/>
        </authorList>
    </citation>
    <scope>NUCLEOTIDE SEQUENCE [LARGE SCALE GENOMIC DNA]</scope>
    <source>
        <tissue evidence="2">Muscle</tissue>
    </source>
</reference>
<protein>
    <submittedName>
        <fullName evidence="2">Uncharacterized protein</fullName>
    </submittedName>
</protein>
<sequence>MEPQELLETGMESTGTTGAAKVDMESAGTTVIEWKCSRLPQASNPRAARWYRWRSRSRQGGAGRAGQGAKGRRETSNVRGGVEKTLKASAERKDAEGVCCKMQKASAVRRRKRLQEDAESVGRV</sequence>
<evidence type="ECO:0000256" key="1">
    <source>
        <dbReference type="SAM" id="MobiDB-lite"/>
    </source>
</evidence>
<proteinExistence type="predicted"/>
<gene>
    <name evidence="2" type="ORF">E2C01_044816</name>
</gene>
<dbReference type="Proteomes" id="UP000324222">
    <property type="component" value="Unassembled WGS sequence"/>
</dbReference>
<evidence type="ECO:0000313" key="2">
    <source>
        <dbReference type="EMBL" id="MPC50981.1"/>
    </source>
</evidence>
<feature type="region of interest" description="Disordered" evidence="1">
    <location>
        <begin position="104"/>
        <end position="124"/>
    </location>
</feature>
<name>A0A5B7FU25_PORTR</name>
<feature type="region of interest" description="Disordered" evidence="1">
    <location>
        <begin position="1"/>
        <end position="22"/>
    </location>
</feature>
<comment type="caution">
    <text evidence="2">The sequence shown here is derived from an EMBL/GenBank/DDBJ whole genome shotgun (WGS) entry which is preliminary data.</text>
</comment>
<feature type="compositionally biased region" description="Gly residues" evidence="1">
    <location>
        <begin position="60"/>
        <end position="69"/>
    </location>
</feature>
<keyword evidence="3" id="KW-1185">Reference proteome</keyword>
<evidence type="ECO:0000313" key="3">
    <source>
        <dbReference type="Proteomes" id="UP000324222"/>
    </source>
</evidence>
<organism evidence="2 3">
    <name type="scientific">Portunus trituberculatus</name>
    <name type="common">Swimming crab</name>
    <name type="synonym">Neptunus trituberculatus</name>
    <dbReference type="NCBI Taxonomy" id="210409"/>
    <lineage>
        <taxon>Eukaryota</taxon>
        <taxon>Metazoa</taxon>
        <taxon>Ecdysozoa</taxon>
        <taxon>Arthropoda</taxon>
        <taxon>Crustacea</taxon>
        <taxon>Multicrustacea</taxon>
        <taxon>Malacostraca</taxon>
        <taxon>Eumalacostraca</taxon>
        <taxon>Eucarida</taxon>
        <taxon>Decapoda</taxon>
        <taxon>Pleocyemata</taxon>
        <taxon>Brachyura</taxon>
        <taxon>Eubrachyura</taxon>
        <taxon>Portunoidea</taxon>
        <taxon>Portunidae</taxon>
        <taxon>Portuninae</taxon>
        <taxon>Portunus</taxon>
    </lineage>
</organism>
<feature type="compositionally biased region" description="Basic and acidic residues" evidence="1">
    <location>
        <begin position="114"/>
        <end position="124"/>
    </location>
</feature>
<dbReference type="AlphaFoldDB" id="A0A5B7FU25"/>
<accession>A0A5B7FU25</accession>
<feature type="compositionally biased region" description="Basic and acidic residues" evidence="1">
    <location>
        <begin position="71"/>
        <end position="82"/>
    </location>
</feature>
<dbReference type="EMBL" id="VSRR010009858">
    <property type="protein sequence ID" value="MPC50981.1"/>
    <property type="molecule type" value="Genomic_DNA"/>
</dbReference>
<feature type="region of interest" description="Disordered" evidence="1">
    <location>
        <begin position="50"/>
        <end position="82"/>
    </location>
</feature>